<feature type="domain" description="Spore protein YkvP/CgeB glycosyl transferase-like" evidence="1">
    <location>
        <begin position="199"/>
        <end position="349"/>
    </location>
</feature>
<dbReference type="SUPFAM" id="SSF53756">
    <property type="entry name" value="UDP-Glycosyltransferase/glycogen phosphorylase"/>
    <property type="match status" value="1"/>
</dbReference>
<dbReference type="InterPro" id="IPR055259">
    <property type="entry name" value="YkvP/CgeB_Glyco_trans-like"/>
</dbReference>
<evidence type="ECO:0000313" key="3">
    <source>
        <dbReference type="Proteomes" id="UP000474159"/>
    </source>
</evidence>
<organism evidence="2 3">
    <name type="scientific">Methylobacterium soli</name>
    <dbReference type="NCBI Taxonomy" id="553447"/>
    <lineage>
        <taxon>Bacteria</taxon>
        <taxon>Pseudomonadati</taxon>
        <taxon>Pseudomonadota</taxon>
        <taxon>Alphaproteobacteria</taxon>
        <taxon>Hyphomicrobiales</taxon>
        <taxon>Methylobacteriaceae</taxon>
        <taxon>Methylobacterium</taxon>
    </lineage>
</organism>
<dbReference type="EMBL" id="VZZK01000003">
    <property type="protein sequence ID" value="KAB1080969.1"/>
    <property type="molecule type" value="Genomic_DNA"/>
</dbReference>
<keyword evidence="3" id="KW-1185">Reference proteome</keyword>
<dbReference type="Proteomes" id="UP000474159">
    <property type="component" value="Unassembled WGS sequence"/>
</dbReference>
<dbReference type="Pfam" id="PF13524">
    <property type="entry name" value="Glyco_trans_1_2"/>
    <property type="match status" value="1"/>
</dbReference>
<protein>
    <submittedName>
        <fullName evidence="2">Glycosyltransferase</fullName>
    </submittedName>
</protein>
<accession>A0A6L3T4K5</accession>
<dbReference type="AlphaFoldDB" id="A0A6L3T4K5"/>
<name>A0A6L3T4K5_9HYPH</name>
<evidence type="ECO:0000259" key="1">
    <source>
        <dbReference type="Pfam" id="PF13524"/>
    </source>
</evidence>
<comment type="caution">
    <text evidence="2">The sequence shown here is derived from an EMBL/GenBank/DDBJ whole genome shotgun (WGS) entry which is preliminary data.</text>
</comment>
<keyword evidence="2" id="KW-0808">Transferase</keyword>
<reference evidence="2 3" key="1">
    <citation type="submission" date="2019-09" db="EMBL/GenBank/DDBJ databases">
        <title>YIM 48816 draft genome.</title>
        <authorList>
            <person name="Jiang L."/>
        </authorList>
    </citation>
    <scope>NUCLEOTIDE SEQUENCE [LARGE SCALE GENOMIC DNA]</scope>
    <source>
        <strain evidence="2 3">YIM 48816</strain>
    </source>
</reference>
<evidence type="ECO:0000313" key="2">
    <source>
        <dbReference type="EMBL" id="KAB1080969.1"/>
    </source>
</evidence>
<dbReference type="GO" id="GO:0016740">
    <property type="term" value="F:transferase activity"/>
    <property type="evidence" value="ECO:0007669"/>
    <property type="project" value="UniProtKB-KW"/>
</dbReference>
<dbReference type="RefSeq" id="WP_150997677.1">
    <property type="nucleotide sequence ID" value="NZ_BPQY01000024.1"/>
</dbReference>
<dbReference type="Gene3D" id="3.40.50.2000">
    <property type="entry name" value="Glycogen Phosphorylase B"/>
    <property type="match status" value="1"/>
</dbReference>
<proteinExistence type="predicted"/>
<sequence>MMRAPLRLVVLGLSLSSSWGNGHATTYRALLRAFAERGHAILFLERETPWYAEHRDLTEPDFCDLAFYRDLADLERFRERIASADAVIVGSYVPEGVAVGRRVRAWNRRVCAFYDIDTPVTLAKLEARDHAYLAPDLIEAYDLYLSFTGGPTLRRIEERYGSPAARRLYCSVDPDAYPALPRTARWDLSYLGTHSPDRQSTLTRLLLEPARRAPHLRFAVAGPQYPREIDWPRNVDRIEHVAPADHPAFYAASRYTLNITRADMIRAGYSPSVRLFEAAACGTPILTDRWEGLQTVLVPGREILPVDTAEDVLDLLEGQPEAARLRLAAAARARVLASHSAAQRAAELEAHLREAIDRRGNISARSMLGKTSASEVLRE</sequence>
<dbReference type="OrthoDB" id="9774625at2"/>
<gene>
    <name evidence="2" type="ORF">F6X53_04655</name>
</gene>